<gene>
    <name evidence="1" type="ORF">EZ437_08830</name>
</gene>
<keyword evidence="2" id="KW-1185">Reference proteome</keyword>
<comment type="caution">
    <text evidence="1">The sequence shown here is derived from an EMBL/GenBank/DDBJ whole genome shotgun (WGS) entry which is preliminary data.</text>
</comment>
<reference evidence="1 2" key="1">
    <citation type="submission" date="2019-02" db="EMBL/GenBank/DDBJ databases">
        <title>Pedobacter sp. RP-1-14 sp. nov., isolated from Arctic soil.</title>
        <authorList>
            <person name="Dahal R.H."/>
        </authorList>
    </citation>
    <scope>NUCLEOTIDE SEQUENCE [LARGE SCALE GENOMIC DNA]</scope>
    <source>
        <strain evidence="1 2">RP-1-14</strain>
    </source>
</reference>
<sequence length="212" mass="23458">MGKYKNGILGAFSGKIGAVIGASWRGIDYMRGLPRISNKPATPAQLSPRMKMVLLRGFLLGIEKIIEICFQNYSRTSAMNGALSFNMKHSVAGEYPDMNIDFPNLIISKGDLQGAWSPGVSATESNKVDFRWTNGPFSKTRAANDQVLLVIYSQKFESFVLFTDAGTRESGFAQLKTAEEFRGDTVHCYLSFYSTELEFASTTEYLGEVTIL</sequence>
<organism evidence="1 2">
    <name type="scientific">Pedobacter psychroterrae</name>
    <dbReference type="NCBI Taxonomy" id="2530453"/>
    <lineage>
        <taxon>Bacteria</taxon>
        <taxon>Pseudomonadati</taxon>
        <taxon>Bacteroidota</taxon>
        <taxon>Sphingobacteriia</taxon>
        <taxon>Sphingobacteriales</taxon>
        <taxon>Sphingobacteriaceae</taxon>
        <taxon>Pedobacter</taxon>
    </lineage>
</organism>
<dbReference type="Proteomes" id="UP000293347">
    <property type="component" value="Unassembled WGS sequence"/>
</dbReference>
<accession>A0A4R0NJJ3</accession>
<protein>
    <submittedName>
        <fullName evidence="1">Uncharacterized protein</fullName>
    </submittedName>
</protein>
<evidence type="ECO:0000313" key="2">
    <source>
        <dbReference type="Proteomes" id="UP000293347"/>
    </source>
</evidence>
<dbReference type="InterPro" id="IPR046233">
    <property type="entry name" value="DUF6266"/>
</dbReference>
<dbReference type="EMBL" id="SJSL01000002">
    <property type="protein sequence ID" value="TCD00872.1"/>
    <property type="molecule type" value="Genomic_DNA"/>
</dbReference>
<proteinExistence type="predicted"/>
<evidence type="ECO:0000313" key="1">
    <source>
        <dbReference type="EMBL" id="TCD00872.1"/>
    </source>
</evidence>
<name>A0A4R0NJJ3_9SPHI</name>
<dbReference type="Pfam" id="PF19781">
    <property type="entry name" value="DUF6266"/>
    <property type="match status" value="1"/>
</dbReference>
<dbReference type="OrthoDB" id="665435at2"/>
<dbReference type="RefSeq" id="WP_131595413.1">
    <property type="nucleotide sequence ID" value="NZ_SJSL01000002.1"/>
</dbReference>
<dbReference type="AlphaFoldDB" id="A0A4R0NJJ3"/>